<evidence type="ECO:0000256" key="1">
    <source>
        <dbReference type="SAM" id="MobiDB-lite"/>
    </source>
</evidence>
<gene>
    <name evidence="2" type="ORF">N658DRAFT_214238</name>
</gene>
<reference evidence="2" key="1">
    <citation type="journal article" date="2023" name="Mol. Phylogenet. Evol.">
        <title>Genome-scale phylogeny and comparative genomics of the fungal order Sordariales.</title>
        <authorList>
            <person name="Hensen N."/>
            <person name="Bonometti L."/>
            <person name="Westerberg I."/>
            <person name="Brannstrom I.O."/>
            <person name="Guillou S."/>
            <person name="Cros-Aarteil S."/>
            <person name="Calhoun S."/>
            <person name="Haridas S."/>
            <person name="Kuo A."/>
            <person name="Mondo S."/>
            <person name="Pangilinan J."/>
            <person name="Riley R."/>
            <person name="LaButti K."/>
            <person name="Andreopoulos B."/>
            <person name="Lipzen A."/>
            <person name="Chen C."/>
            <person name="Yan M."/>
            <person name="Daum C."/>
            <person name="Ng V."/>
            <person name="Clum A."/>
            <person name="Steindorff A."/>
            <person name="Ohm R.A."/>
            <person name="Martin F."/>
            <person name="Silar P."/>
            <person name="Natvig D.O."/>
            <person name="Lalanne C."/>
            <person name="Gautier V."/>
            <person name="Ament-Velasquez S.L."/>
            <person name="Kruys A."/>
            <person name="Hutchinson M.I."/>
            <person name="Powell A.J."/>
            <person name="Barry K."/>
            <person name="Miller A.N."/>
            <person name="Grigoriev I.V."/>
            <person name="Debuchy R."/>
            <person name="Gladieux P."/>
            <person name="Hiltunen Thoren M."/>
            <person name="Johannesson H."/>
        </authorList>
    </citation>
    <scope>NUCLEOTIDE SEQUENCE</scope>
    <source>
        <strain evidence="2">CBS 757.83</strain>
    </source>
</reference>
<sequence>MSSSGQCHRLRIRTGAAARIPLHTVRTRATIQAGMREARGTSSTPEIFTVSWSSTNFSPTTQVSSNFGSSIAQCSNRCSRIAKLPNASQTISPRHAQTAVRCSQKAAGPPLRACSR</sequence>
<feature type="region of interest" description="Disordered" evidence="1">
    <location>
        <begin position="86"/>
        <end position="116"/>
    </location>
</feature>
<evidence type="ECO:0000313" key="3">
    <source>
        <dbReference type="Proteomes" id="UP001305647"/>
    </source>
</evidence>
<proteinExistence type="predicted"/>
<reference evidence="2" key="2">
    <citation type="submission" date="2023-05" db="EMBL/GenBank/DDBJ databases">
        <authorList>
            <consortium name="Lawrence Berkeley National Laboratory"/>
            <person name="Steindorff A."/>
            <person name="Hensen N."/>
            <person name="Bonometti L."/>
            <person name="Westerberg I."/>
            <person name="Brannstrom I.O."/>
            <person name="Guillou S."/>
            <person name="Cros-Aarteil S."/>
            <person name="Calhoun S."/>
            <person name="Haridas S."/>
            <person name="Kuo A."/>
            <person name="Mondo S."/>
            <person name="Pangilinan J."/>
            <person name="Riley R."/>
            <person name="Labutti K."/>
            <person name="Andreopoulos B."/>
            <person name="Lipzen A."/>
            <person name="Chen C."/>
            <person name="Yanf M."/>
            <person name="Daum C."/>
            <person name="Ng V."/>
            <person name="Clum A."/>
            <person name="Ohm R."/>
            <person name="Martin F."/>
            <person name="Silar P."/>
            <person name="Natvig D."/>
            <person name="Lalanne C."/>
            <person name="Gautier V."/>
            <person name="Ament-Velasquez S.L."/>
            <person name="Kruys A."/>
            <person name="Hutchinson M.I."/>
            <person name="Powell A.J."/>
            <person name="Barry K."/>
            <person name="Miller A.N."/>
            <person name="Grigoriev I.V."/>
            <person name="Debuchy R."/>
            <person name="Gladieux P."/>
            <person name="Thoren M.H."/>
            <person name="Johannesson H."/>
        </authorList>
    </citation>
    <scope>NUCLEOTIDE SEQUENCE</scope>
    <source>
        <strain evidence="2">CBS 757.83</strain>
    </source>
</reference>
<keyword evidence="3" id="KW-1185">Reference proteome</keyword>
<protein>
    <submittedName>
        <fullName evidence="2">Uncharacterized protein</fullName>
    </submittedName>
</protein>
<evidence type="ECO:0000313" key="2">
    <source>
        <dbReference type="EMBL" id="KAK4098705.1"/>
    </source>
</evidence>
<name>A0AAN6PZ10_9PEZI</name>
<dbReference type="AlphaFoldDB" id="A0AAN6PZ10"/>
<comment type="caution">
    <text evidence="2">The sequence shown here is derived from an EMBL/GenBank/DDBJ whole genome shotgun (WGS) entry which is preliminary data.</text>
</comment>
<dbReference type="EMBL" id="MU863656">
    <property type="protein sequence ID" value="KAK4098705.1"/>
    <property type="molecule type" value="Genomic_DNA"/>
</dbReference>
<dbReference type="Proteomes" id="UP001305647">
    <property type="component" value="Unassembled WGS sequence"/>
</dbReference>
<accession>A0AAN6PZ10</accession>
<organism evidence="2 3">
    <name type="scientific">Parathielavia hyrcaniae</name>
    <dbReference type="NCBI Taxonomy" id="113614"/>
    <lineage>
        <taxon>Eukaryota</taxon>
        <taxon>Fungi</taxon>
        <taxon>Dikarya</taxon>
        <taxon>Ascomycota</taxon>
        <taxon>Pezizomycotina</taxon>
        <taxon>Sordariomycetes</taxon>
        <taxon>Sordariomycetidae</taxon>
        <taxon>Sordariales</taxon>
        <taxon>Chaetomiaceae</taxon>
        <taxon>Parathielavia</taxon>
    </lineage>
</organism>